<feature type="transmembrane region" description="Helical" evidence="1">
    <location>
        <begin position="586"/>
        <end position="607"/>
    </location>
</feature>
<accession>A0A847ESE2</accession>
<reference evidence="3 4" key="1">
    <citation type="journal article" date="2020" name="Biotechnol. Biofuels">
        <title>New insights from the biogas microbiome by comprehensive genome-resolved metagenomics of nearly 1600 species originating from multiple anaerobic digesters.</title>
        <authorList>
            <person name="Campanaro S."/>
            <person name="Treu L."/>
            <person name="Rodriguez-R L.M."/>
            <person name="Kovalovszki A."/>
            <person name="Ziels R.M."/>
            <person name="Maus I."/>
            <person name="Zhu X."/>
            <person name="Kougias P.G."/>
            <person name="Basile A."/>
            <person name="Luo G."/>
            <person name="Schluter A."/>
            <person name="Konstantinidis K.T."/>
            <person name="Angelidaki I."/>
        </authorList>
    </citation>
    <scope>NUCLEOTIDE SEQUENCE [LARGE SCALE GENOMIC DNA]</scope>
    <source>
        <strain evidence="3">AS06rmzACSIP_421</strain>
    </source>
</reference>
<organism evidence="3 4">
    <name type="scientific">Candidatus Dojkabacteria bacterium</name>
    <dbReference type="NCBI Taxonomy" id="2099670"/>
    <lineage>
        <taxon>Bacteria</taxon>
        <taxon>Candidatus Dojkabacteria</taxon>
    </lineage>
</organism>
<keyword evidence="1" id="KW-1133">Transmembrane helix</keyword>
<dbReference type="NCBIfam" id="TIGR01167">
    <property type="entry name" value="LPXTG_anchor"/>
    <property type="match status" value="1"/>
</dbReference>
<gene>
    <name evidence="3" type="ORF">GX618_00180</name>
</gene>
<comment type="caution">
    <text evidence="3">The sequence shown here is derived from an EMBL/GenBank/DDBJ whole genome shotgun (WGS) entry which is preliminary data.</text>
</comment>
<dbReference type="InterPro" id="IPR011493">
    <property type="entry name" value="GLUG"/>
</dbReference>
<dbReference type="Proteomes" id="UP000554004">
    <property type="component" value="Unassembled WGS sequence"/>
</dbReference>
<dbReference type="AlphaFoldDB" id="A0A847ESE2"/>
<evidence type="ECO:0000313" key="4">
    <source>
        <dbReference type="Proteomes" id="UP000554004"/>
    </source>
</evidence>
<feature type="non-terminal residue" evidence="3">
    <location>
        <position position="1"/>
    </location>
</feature>
<feature type="domain" description="GLUG" evidence="2">
    <location>
        <begin position="151"/>
        <end position="175"/>
    </location>
</feature>
<evidence type="ECO:0000313" key="3">
    <source>
        <dbReference type="EMBL" id="NLE30681.1"/>
    </source>
</evidence>
<keyword evidence="1" id="KW-0812">Transmembrane</keyword>
<dbReference type="Gene3D" id="2.160.20.110">
    <property type="match status" value="1"/>
</dbReference>
<proteinExistence type="predicted"/>
<sequence length="615" mass="66562">LKNNKIYVGGSFTQVLGEQYPGYGLTSFTYSYDAIPTIQIQTIEDLDSVRDNLMANYILMRDLDFNDCNSYSNCENMSTYTEGLGWEPVGSWNDVSEIEHPYYGTFDGQGHTISNLYINRPSEYFVGLFGLVGEGGKIKNVGLINASISGLGYTGGLVGRLLGTVENSYAKGSVIATDECTGGLVGNHWIKESAITATIINSYSEASVSGGYTVGGLVGCNVGDVINSYSTGTVTGTNQVGGLIGWYGGGEISNSYWDTYTSGVVISDGGLGLTTEDMQSLLSYTGWDIVEMNNFDPSNASVWYISDWNDYPRLYWEYEAPEVLTKAATNFAADGATLNGELLSMDGETEVSVSFRYRQGEGEWTNVNTITKTTAGVFSSSITGLTLNTQYQYQTIVTWRGVGTVYGNIVSFTTPATPPLPSVFGPVVSNIEDIETPSNTEVPLVLTKIGTGSITFPSGLNLTDNYDQLSNLSENLVIVYEPSLNRFRAYVNSNGASFLASHGATIRFFNVRNQLGISGLTSSNFKTLLKVSVLNDSKSVVTDTSSYFDWNNASYNQDTDILTMPVNHFSEYVLGVNTGVLPSTGMSSLTMLIPLGLSLIGVGVILFSKKRYKKI</sequence>
<dbReference type="EMBL" id="JAAZAL010000009">
    <property type="protein sequence ID" value="NLE30681.1"/>
    <property type="molecule type" value="Genomic_DNA"/>
</dbReference>
<evidence type="ECO:0000256" key="1">
    <source>
        <dbReference type="SAM" id="Phobius"/>
    </source>
</evidence>
<name>A0A847ESE2_9BACT</name>
<feature type="domain" description="GLUG" evidence="2">
    <location>
        <begin position="210"/>
        <end position="235"/>
    </location>
</feature>
<keyword evidence="1" id="KW-0472">Membrane</keyword>
<evidence type="ECO:0000259" key="2">
    <source>
        <dbReference type="Pfam" id="PF07581"/>
    </source>
</evidence>
<protein>
    <submittedName>
        <fullName evidence="3">LPXTG cell wall anchor domain-containing protein</fullName>
    </submittedName>
</protein>
<dbReference type="Pfam" id="PF07581">
    <property type="entry name" value="Glug"/>
    <property type="match status" value="2"/>
</dbReference>